<evidence type="ECO:0000313" key="3">
    <source>
        <dbReference type="EMBL" id="KAJ8788343.1"/>
    </source>
</evidence>
<dbReference type="AlphaFoldDB" id="A0AB34H7X2"/>
<evidence type="ECO:0000313" key="4">
    <source>
        <dbReference type="Proteomes" id="UP001159641"/>
    </source>
</evidence>
<evidence type="ECO:0000256" key="1">
    <source>
        <dbReference type="ARBA" id="ARBA00022614"/>
    </source>
</evidence>
<name>A0AB34H7X2_ESCRO</name>
<dbReference type="EMBL" id="JAIQCJ010001624">
    <property type="protein sequence ID" value="KAJ8788343.1"/>
    <property type="molecule type" value="Genomic_DNA"/>
</dbReference>
<dbReference type="Pfam" id="PF13855">
    <property type="entry name" value="LRR_8"/>
    <property type="match status" value="1"/>
</dbReference>
<dbReference type="PROSITE" id="PS51450">
    <property type="entry name" value="LRR"/>
    <property type="match status" value="2"/>
</dbReference>
<comment type="caution">
    <text evidence="3">The sequence shown here is derived from an EMBL/GenBank/DDBJ whole genome shotgun (WGS) entry which is preliminary data.</text>
</comment>
<dbReference type="InterPro" id="IPR050836">
    <property type="entry name" value="SDS22/Internalin_LRR"/>
</dbReference>
<keyword evidence="2" id="KW-0677">Repeat</keyword>
<keyword evidence="4" id="KW-1185">Reference proteome</keyword>
<dbReference type="Proteomes" id="UP001159641">
    <property type="component" value="Unassembled WGS sequence"/>
</dbReference>
<evidence type="ECO:0000256" key="2">
    <source>
        <dbReference type="ARBA" id="ARBA00022737"/>
    </source>
</evidence>
<keyword evidence="1" id="KW-0433">Leucine-rich repeat</keyword>
<gene>
    <name evidence="3" type="ORF">J1605_000399</name>
</gene>
<dbReference type="SMART" id="SM00365">
    <property type="entry name" value="LRR_SD22"/>
    <property type="match status" value="2"/>
</dbReference>
<dbReference type="PANTHER" id="PTHR46652">
    <property type="entry name" value="LEUCINE-RICH REPEAT AND IQ DOMAIN-CONTAINING PROTEIN 1-RELATED"/>
    <property type="match status" value="1"/>
</dbReference>
<proteinExistence type="predicted"/>
<dbReference type="InterPro" id="IPR001611">
    <property type="entry name" value="Leu-rich_rpt"/>
</dbReference>
<dbReference type="SUPFAM" id="SSF52075">
    <property type="entry name" value="Outer arm dynein light chain 1"/>
    <property type="match status" value="1"/>
</dbReference>
<sequence length="212" mass="23313">MTYHELSFSGNEISQVEGLDNLEVLQELVVDHNRIRAFNDSAFAKPSSLLALHLEENRLRELSKLQPLVKLEKLFLGYNKIQDMAELEKLDGISSLRELTVYGNPVMVENLPANAGDTGLSPGLGRSHKPRSSWAREPQLLSLRVWSLCSATREAAMFIPVTNSPVDGGSFGQVKAPPIKITNVILPGGFSHYLGSDFTLTPEIEGILTVSE</sequence>
<reference evidence="3 4" key="1">
    <citation type="submission" date="2022-11" db="EMBL/GenBank/DDBJ databases">
        <title>Whole genome sequence of Eschrichtius robustus ER-17-0199.</title>
        <authorList>
            <person name="Bruniche-Olsen A."/>
            <person name="Black A.N."/>
            <person name="Fields C.J."/>
            <person name="Walden K."/>
            <person name="Dewoody J.A."/>
        </authorList>
    </citation>
    <scope>NUCLEOTIDE SEQUENCE [LARGE SCALE GENOMIC DNA]</scope>
    <source>
        <strain evidence="3">ER-17-0199</strain>
        <tissue evidence="3">Blubber</tissue>
    </source>
</reference>
<protein>
    <submittedName>
        <fullName evidence="3">Uncharacterized protein</fullName>
    </submittedName>
</protein>
<dbReference type="PANTHER" id="PTHR46652:SF3">
    <property type="entry name" value="LEUCINE-RICH REPEAT-CONTAINING PROTEIN 9"/>
    <property type="match status" value="1"/>
</dbReference>
<dbReference type="Gene3D" id="3.80.10.10">
    <property type="entry name" value="Ribonuclease Inhibitor"/>
    <property type="match status" value="1"/>
</dbReference>
<accession>A0AB34H7X2</accession>
<organism evidence="3 4">
    <name type="scientific">Eschrichtius robustus</name>
    <name type="common">California gray whale</name>
    <name type="synonym">Eschrichtius gibbosus</name>
    <dbReference type="NCBI Taxonomy" id="9764"/>
    <lineage>
        <taxon>Eukaryota</taxon>
        <taxon>Metazoa</taxon>
        <taxon>Chordata</taxon>
        <taxon>Craniata</taxon>
        <taxon>Vertebrata</taxon>
        <taxon>Euteleostomi</taxon>
        <taxon>Mammalia</taxon>
        <taxon>Eutheria</taxon>
        <taxon>Laurasiatheria</taxon>
        <taxon>Artiodactyla</taxon>
        <taxon>Whippomorpha</taxon>
        <taxon>Cetacea</taxon>
        <taxon>Mysticeti</taxon>
        <taxon>Eschrichtiidae</taxon>
        <taxon>Eschrichtius</taxon>
    </lineage>
</organism>
<dbReference type="InterPro" id="IPR032675">
    <property type="entry name" value="LRR_dom_sf"/>
</dbReference>